<dbReference type="InterPro" id="IPR001841">
    <property type="entry name" value="Znf_RING"/>
</dbReference>
<dbReference type="SUPFAM" id="SSF57850">
    <property type="entry name" value="RING/U-box"/>
    <property type="match status" value="1"/>
</dbReference>
<dbReference type="Gene3D" id="3.30.40.10">
    <property type="entry name" value="Zinc/RING finger domain, C3HC4 (zinc finger)"/>
    <property type="match status" value="1"/>
</dbReference>
<feature type="repeat" description="ANK" evidence="3">
    <location>
        <begin position="355"/>
        <end position="387"/>
    </location>
</feature>
<dbReference type="SUPFAM" id="SSF48403">
    <property type="entry name" value="Ankyrin repeat"/>
    <property type="match status" value="2"/>
</dbReference>
<evidence type="ECO:0000259" key="6">
    <source>
        <dbReference type="PROSITE" id="PS50089"/>
    </source>
</evidence>
<feature type="repeat" description="ANK" evidence="3">
    <location>
        <begin position="328"/>
        <end position="356"/>
    </location>
</feature>
<accession>A0ABR2IDJ7</accession>
<gene>
    <name evidence="7" type="ORF">M9Y10_012384</name>
</gene>
<organism evidence="7 8">
    <name type="scientific">Tritrichomonas musculus</name>
    <dbReference type="NCBI Taxonomy" id="1915356"/>
    <lineage>
        <taxon>Eukaryota</taxon>
        <taxon>Metamonada</taxon>
        <taxon>Parabasalia</taxon>
        <taxon>Tritrichomonadida</taxon>
        <taxon>Tritrichomonadidae</taxon>
        <taxon>Tritrichomonas</taxon>
    </lineage>
</organism>
<evidence type="ECO:0000313" key="7">
    <source>
        <dbReference type="EMBL" id="KAK8860719.1"/>
    </source>
</evidence>
<dbReference type="Pfam" id="PF13920">
    <property type="entry name" value="zf-C3HC4_3"/>
    <property type="match status" value="1"/>
</dbReference>
<feature type="region of interest" description="Disordered" evidence="5">
    <location>
        <begin position="33"/>
        <end position="62"/>
    </location>
</feature>
<dbReference type="PROSITE" id="PS50089">
    <property type="entry name" value="ZF_RING_2"/>
    <property type="match status" value="1"/>
</dbReference>
<dbReference type="SMART" id="SM00184">
    <property type="entry name" value="RING"/>
    <property type="match status" value="1"/>
</dbReference>
<keyword evidence="1" id="KW-0677">Repeat</keyword>
<keyword evidence="4" id="KW-0862">Zinc</keyword>
<reference evidence="7 8" key="1">
    <citation type="submission" date="2024-04" db="EMBL/GenBank/DDBJ databases">
        <title>Tritrichomonas musculus Genome.</title>
        <authorList>
            <person name="Alves-Ferreira E."/>
            <person name="Grigg M."/>
            <person name="Lorenzi H."/>
            <person name="Galac M."/>
        </authorList>
    </citation>
    <scope>NUCLEOTIDE SEQUENCE [LARGE SCALE GENOMIC DNA]</scope>
    <source>
        <strain evidence="7 8">EAF2021</strain>
    </source>
</reference>
<evidence type="ECO:0000256" key="2">
    <source>
        <dbReference type="ARBA" id="ARBA00023043"/>
    </source>
</evidence>
<sequence>MQIVKMTKALLDAGADTNIPGIDTIRLEKIRNGEICDEDENEGNEEDENENEEDLADDDQPVETSRDLINQLMEKKLSRRSDLHTAEIFQAVIENRSTELPDLLTDIDINITAFDDETLLHAAVANHSVESIKILLDHEINVNAKTAIVQESPLHLAVQENMLDVIQILLDKEADIESTNIGYETPLYTAIRFGRKESLILLLERNAQVNVVNSEGITPLIVAIQLHRKELAVEILKKNPDLMMGELNPFEVSQNSGELELFDIITQINPDLANANKPVRSRPSSRIMKQPIGAPIFDAIKSRNQNLLRRLLSKPTELNINDPKYGIPLFKAIESGSLECVRLLLSAGSDIQFKDNKTAIEYAIECHQKEIVEFFIDEGVDLNETDKNNEGPIFYAVRSKDPDMVNLLASNGSSVNVINSSNMSPLYVAIGIKQKEIVELLLQYQADPNNTGLPCLRLAKQMKDDQLIKILTKGGAAITMQRTAHTNRVRSQLQSRNDPIKARKLPPPRDGECMICKSKTDLVKLIPCGHQLTCKNCMNIFAEKFSTCPICKVSLFAAKSD</sequence>
<dbReference type="InterPro" id="IPR002110">
    <property type="entry name" value="Ankyrin_rpt"/>
</dbReference>
<proteinExistence type="predicted"/>
<dbReference type="PROSITE" id="PS50297">
    <property type="entry name" value="ANK_REP_REGION"/>
    <property type="match status" value="1"/>
</dbReference>
<dbReference type="Pfam" id="PF12796">
    <property type="entry name" value="Ank_2"/>
    <property type="match status" value="4"/>
</dbReference>
<feature type="repeat" description="ANK" evidence="3">
    <location>
        <begin position="388"/>
        <end position="420"/>
    </location>
</feature>
<keyword evidence="8" id="KW-1185">Reference proteome</keyword>
<dbReference type="Proteomes" id="UP001470230">
    <property type="component" value="Unassembled WGS sequence"/>
</dbReference>
<evidence type="ECO:0000313" key="8">
    <source>
        <dbReference type="Proteomes" id="UP001470230"/>
    </source>
</evidence>
<feature type="repeat" description="ANK" evidence="3">
    <location>
        <begin position="115"/>
        <end position="147"/>
    </location>
</feature>
<comment type="caution">
    <text evidence="7">The sequence shown here is derived from an EMBL/GenBank/DDBJ whole genome shotgun (WGS) entry which is preliminary data.</text>
</comment>
<keyword evidence="4" id="KW-0863">Zinc-finger</keyword>
<dbReference type="PANTHER" id="PTHR24198">
    <property type="entry name" value="ANKYRIN REPEAT AND PROTEIN KINASE DOMAIN-CONTAINING PROTEIN"/>
    <property type="match status" value="1"/>
</dbReference>
<dbReference type="PANTHER" id="PTHR24198:SF165">
    <property type="entry name" value="ANKYRIN REPEAT-CONTAINING PROTEIN-RELATED"/>
    <property type="match status" value="1"/>
</dbReference>
<evidence type="ECO:0000256" key="4">
    <source>
        <dbReference type="PROSITE-ProRule" id="PRU00175"/>
    </source>
</evidence>
<dbReference type="Gene3D" id="1.25.40.20">
    <property type="entry name" value="Ankyrin repeat-containing domain"/>
    <property type="match status" value="2"/>
</dbReference>
<keyword evidence="2 3" id="KW-0040">ANK repeat</keyword>
<protein>
    <recommendedName>
        <fullName evidence="6">RING-type domain-containing protein</fullName>
    </recommendedName>
</protein>
<keyword evidence="4" id="KW-0479">Metal-binding</keyword>
<evidence type="ECO:0000256" key="3">
    <source>
        <dbReference type="PROSITE-ProRule" id="PRU00023"/>
    </source>
</evidence>
<dbReference type="SMART" id="SM00248">
    <property type="entry name" value="ANK"/>
    <property type="match status" value="9"/>
</dbReference>
<dbReference type="InterPro" id="IPR036770">
    <property type="entry name" value="Ankyrin_rpt-contain_sf"/>
</dbReference>
<feature type="repeat" description="ANK" evidence="3">
    <location>
        <begin position="421"/>
        <end position="453"/>
    </location>
</feature>
<evidence type="ECO:0000256" key="1">
    <source>
        <dbReference type="ARBA" id="ARBA00022737"/>
    </source>
</evidence>
<dbReference type="EMBL" id="JAPFFF010000018">
    <property type="protein sequence ID" value="KAK8860719.1"/>
    <property type="molecule type" value="Genomic_DNA"/>
</dbReference>
<feature type="repeat" description="ANK" evidence="3">
    <location>
        <begin position="182"/>
        <end position="214"/>
    </location>
</feature>
<dbReference type="InterPro" id="IPR013083">
    <property type="entry name" value="Znf_RING/FYVE/PHD"/>
</dbReference>
<feature type="repeat" description="ANK" evidence="3">
    <location>
        <begin position="149"/>
        <end position="181"/>
    </location>
</feature>
<feature type="domain" description="RING-type" evidence="6">
    <location>
        <begin position="513"/>
        <end position="552"/>
    </location>
</feature>
<dbReference type="PROSITE" id="PS50088">
    <property type="entry name" value="ANK_REPEAT"/>
    <property type="match status" value="7"/>
</dbReference>
<name>A0ABR2IDJ7_9EUKA</name>
<feature type="compositionally biased region" description="Acidic residues" evidence="5">
    <location>
        <begin position="35"/>
        <end position="61"/>
    </location>
</feature>
<evidence type="ECO:0000256" key="5">
    <source>
        <dbReference type="SAM" id="MobiDB-lite"/>
    </source>
</evidence>